<dbReference type="AlphaFoldDB" id="A0AAV5W5J7"/>
<feature type="non-terminal residue" evidence="1">
    <location>
        <position position="1"/>
    </location>
</feature>
<protein>
    <submittedName>
        <fullName evidence="1">Uncharacterized protein</fullName>
    </submittedName>
</protein>
<sequence>NLSPNIIVVKCSNATIIANDDSPLLFFCASEESSLFVNEITTLETLSLKLPRPVNDSRTKYQYKIVGVHGGEITVKRTKGEQ</sequence>
<organism evidence="1 2">
    <name type="scientific">Pristionchus fissidentatus</name>
    <dbReference type="NCBI Taxonomy" id="1538716"/>
    <lineage>
        <taxon>Eukaryota</taxon>
        <taxon>Metazoa</taxon>
        <taxon>Ecdysozoa</taxon>
        <taxon>Nematoda</taxon>
        <taxon>Chromadorea</taxon>
        <taxon>Rhabditida</taxon>
        <taxon>Rhabditina</taxon>
        <taxon>Diplogasteromorpha</taxon>
        <taxon>Diplogasteroidea</taxon>
        <taxon>Neodiplogasteridae</taxon>
        <taxon>Pristionchus</taxon>
    </lineage>
</organism>
<comment type="caution">
    <text evidence="1">The sequence shown here is derived from an EMBL/GenBank/DDBJ whole genome shotgun (WGS) entry which is preliminary data.</text>
</comment>
<keyword evidence="2" id="KW-1185">Reference proteome</keyword>
<reference evidence="1" key="1">
    <citation type="submission" date="2023-10" db="EMBL/GenBank/DDBJ databases">
        <title>Genome assembly of Pristionchus species.</title>
        <authorList>
            <person name="Yoshida K."/>
            <person name="Sommer R.J."/>
        </authorList>
    </citation>
    <scope>NUCLEOTIDE SEQUENCE</scope>
    <source>
        <strain evidence="1">RS5133</strain>
    </source>
</reference>
<dbReference type="EMBL" id="BTSY01000004">
    <property type="protein sequence ID" value="GMT25723.1"/>
    <property type="molecule type" value="Genomic_DNA"/>
</dbReference>
<name>A0AAV5W5J7_9BILA</name>
<evidence type="ECO:0000313" key="1">
    <source>
        <dbReference type="EMBL" id="GMT25723.1"/>
    </source>
</evidence>
<accession>A0AAV5W5J7</accession>
<gene>
    <name evidence="1" type="ORF">PFISCL1PPCAC_17020</name>
</gene>
<dbReference type="Proteomes" id="UP001432322">
    <property type="component" value="Unassembled WGS sequence"/>
</dbReference>
<proteinExistence type="predicted"/>
<evidence type="ECO:0000313" key="2">
    <source>
        <dbReference type="Proteomes" id="UP001432322"/>
    </source>
</evidence>